<reference evidence="8" key="1">
    <citation type="submission" date="2017-02" db="UniProtKB">
        <authorList>
            <consortium name="WormBaseParasite"/>
        </authorList>
    </citation>
    <scope>IDENTIFICATION</scope>
</reference>
<accession>A0A0R3X2K2</accession>
<name>A0A0R3X2K2_HYDTA</name>
<evidence type="ECO:0000256" key="2">
    <source>
        <dbReference type="ARBA" id="ARBA00022833"/>
    </source>
</evidence>
<dbReference type="Gene3D" id="3.30.40.10">
    <property type="entry name" value="Zinc/RING finger domain, C3HC4 (zinc finger)"/>
    <property type="match status" value="2"/>
</dbReference>
<evidence type="ECO:0000256" key="1">
    <source>
        <dbReference type="ARBA" id="ARBA00022771"/>
    </source>
</evidence>
<sequence>MGFLIQAENEKQKFKVFIGERHTCSCKLFAKKNDLCKHICWILLRKFRLDKHDPLSWQSGLCEREISIILERQDTETSKKAHTYLRTGLESSFDSQIRQRDIEANDICPICQDEFLRRQRFPVTYCRKGCGNNVHIKCMKMWKDHQIQERNLNRSDSVSCPMCRGEFSKLEDLLLEIKLCENYFAKTSKDAWNTDWSSERIIRDFELFEEHNAVCADCQCSPIVGRLYCAGDDEIFSITDKTNVLLCSKCFEQRTRACVAEKSRFYWREFDLGSAAACGCVLIYCKTEVICCLRSLSASEVLKKPLCRKELCQIAKWVVKVARISLPKRRALRGTKEFGAARGLLTPGRQCRICLMHFREGDEVRKLCGCNHVFHTRCVDQWLLHMSVFTLIH</sequence>
<dbReference type="PANTHER" id="PTHR21540">
    <property type="entry name" value="RING FINGER AND SWIM DOMAIN-CONTAINING PROTEIN 2"/>
    <property type="match status" value="1"/>
</dbReference>
<feature type="domain" description="RING-type" evidence="4">
    <location>
        <begin position="108"/>
        <end position="164"/>
    </location>
</feature>
<dbReference type="Pfam" id="PF04434">
    <property type="entry name" value="SWIM"/>
    <property type="match status" value="1"/>
</dbReference>
<dbReference type="STRING" id="6205.A0A0R3X2K2"/>
<dbReference type="PROSITE" id="PS50089">
    <property type="entry name" value="ZF_RING_2"/>
    <property type="match status" value="1"/>
</dbReference>
<dbReference type="InterPro" id="IPR039903">
    <property type="entry name" value="Zswim2"/>
</dbReference>
<keyword evidence="1 3" id="KW-0863">Zinc-finger</keyword>
<dbReference type="EMBL" id="UYWX01020378">
    <property type="protein sequence ID" value="VDM31898.1"/>
    <property type="molecule type" value="Genomic_DNA"/>
</dbReference>
<dbReference type="OrthoDB" id="8062037at2759"/>
<proteinExistence type="predicted"/>
<dbReference type="InterPro" id="IPR001841">
    <property type="entry name" value="Znf_RING"/>
</dbReference>
<dbReference type="GO" id="GO:0061630">
    <property type="term" value="F:ubiquitin protein ligase activity"/>
    <property type="evidence" value="ECO:0007669"/>
    <property type="project" value="InterPro"/>
</dbReference>
<dbReference type="Pfam" id="PF13639">
    <property type="entry name" value="zf-RING_2"/>
    <property type="match status" value="1"/>
</dbReference>
<protein>
    <submittedName>
        <fullName evidence="8">E3 ubiquitin-protein ligase ZSWIM2</fullName>
    </submittedName>
</protein>
<keyword evidence="2" id="KW-0862">Zinc</keyword>
<keyword evidence="7" id="KW-1185">Reference proteome</keyword>
<dbReference type="PANTHER" id="PTHR21540:SF3">
    <property type="entry name" value="E3 UBIQUITIN-PROTEIN LIGASE ZSWIM2"/>
    <property type="match status" value="1"/>
</dbReference>
<evidence type="ECO:0000313" key="7">
    <source>
        <dbReference type="Proteomes" id="UP000274429"/>
    </source>
</evidence>
<evidence type="ECO:0000256" key="3">
    <source>
        <dbReference type="PROSITE-ProRule" id="PRU00175"/>
    </source>
</evidence>
<dbReference type="InterPro" id="IPR007527">
    <property type="entry name" value="Znf_SWIM"/>
</dbReference>
<dbReference type="InterPro" id="IPR013083">
    <property type="entry name" value="Znf_RING/FYVE/PHD"/>
</dbReference>
<reference evidence="6 7" key="2">
    <citation type="submission" date="2018-11" db="EMBL/GenBank/DDBJ databases">
        <authorList>
            <consortium name="Pathogen Informatics"/>
        </authorList>
    </citation>
    <scope>NUCLEOTIDE SEQUENCE [LARGE SCALE GENOMIC DNA]</scope>
</reference>
<keyword evidence="1 3" id="KW-0479">Metal-binding</keyword>
<dbReference type="CDD" id="cd16494">
    <property type="entry name" value="RING-CH-C4HC3_ZSWM2"/>
    <property type="match status" value="1"/>
</dbReference>
<dbReference type="WBParaSite" id="TTAC_0000752101-mRNA-1">
    <property type="protein sequence ID" value="TTAC_0000752101-mRNA-1"/>
    <property type="gene ID" value="TTAC_0000752101"/>
</dbReference>
<evidence type="ECO:0000259" key="5">
    <source>
        <dbReference type="PROSITE" id="PS50966"/>
    </source>
</evidence>
<dbReference type="SUPFAM" id="SSF57850">
    <property type="entry name" value="RING/U-box"/>
    <property type="match status" value="2"/>
</dbReference>
<evidence type="ECO:0000259" key="4">
    <source>
        <dbReference type="PROSITE" id="PS50089"/>
    </source>
</evidence>
<dbReference type="AlphaFoldDB" id="A0A0R3X2K2"/>
<evidence type="ECO:0000313" key="8">
    <source>
        <dbReference type="WBParaSite" id="TTAC_0000752101-mRNA-1"/>
    </source>
</evidence>
<evidence type="ECO:0000313" key="6">
    <source>
        <dbReference type="EMBL" id="VDM31898.1"/>
    </source>
</evidence>
<organism evidence="8">
    <name type="scientific">Hydatigena taeniaeformis</name>
    <name type="common">Feline tapeworm</name>
    <name type="synonym">Taenia taeniaeformis</name>
    <dbReference type="NCBI Taxonomy" id="6205"/>
    <lineage>
        <taxon>Eukaryota</taxon>
        <taxon>Metazoa</taxon>
        <taxon>Spiralia</taxon>
        <taxon>Lophotrochozoa</taxon>
        <taxon>Platyhelminthes</taxon>
        <taxon>Cestoda</taxon>
        <taxon>Eucestoda</taxon>
        <taxon>Cyclophyllidea</taxon>
        <taxon>Taeniidae</taxon>
        <taxon>Hydatigera</taxon>
    </lineage>
</organism>
<dbReference type="PROSITE" id="PS50966">
    <property type="entry name" value="ZF_SWIM"/>
    <property type="match status" value="1"/>
</dbReference>
<dbReference type="Proteomes" id="UP000274429">
    <property type="component" value="Unassembled WGS sequence"/>
</dbReference>
<feature type="domain" description="SWIM-type" evidence="5">
    <location>
        <begin position="14"/>
        <end position="47"/>
    </location>
</feature>
<dbReference type="SMART" id="SM00184">
    <property type="entry name" value="RING"/>
    <property type="match status" value="2"/>
</dbReference>
<dbReference type="GO" id="GO:0008270">
    <property type="term" value="F:zinc ion binding"/>
    <property type="evidence" value="ECO:0007669"/>
    <property type="project" value="UniProtKB-KW"/>
</dbReference>
<gene>
    <name evidence="6" type="ORF">TTAC_LOCUS7506</name>
</gene>